<dbReference type="Proteomes" id="UP001642360">
    <property type="component" value="Unassembled WGS sequence"/>
</dbReference>
<gene>
    <name evidence="1" type="ORF">ILEXP_LOCUS30049</name>
</gene>
<organism evidence="1 2">
    <name type="scientific">Ilex paraguariensis</name>
    <name type="common">yerba mate</name>
    <dbReference type="NCBI Taxonomy" id="185542"/>
    <lineage>
        <taxon>Eukaryota</taxon>
        <taxon>Viridiplantae</taxon>
        <taxon>Streptophyta</taxon>
        <taxon>Embryophyta</taxon>
        <taxon>Tracheophyta</taxon>
        <taxon>Spermatophyta</taxon>
        <taxon>Magnoliopsida</taxon>
        <taxon>eudicotyledons</taxon>
        <taxon>Gunneridae</taxon>
        <taxon>Pentapetalae</taxon>
        <taxon>asterids</taxon>
        <taxon>campanulids</taxon>
        <taxon>Aquifoliales</taxon>
        <taxon>Aquifoliaceae</taxon>
        <taxon>Ilex</taxon>
    </lineage>
</organism>
<evidence type="ECO:0000313" key="2">
    <source>
        <dbReference type="Proteomes" id="UP001642360"/>
    </source>
</evidence>
<keyword evidence="2" id="KW-1185">Reference proteome</keyword>
<proteinExistence type="predicted"/>
<name>A0ABC8SVN0_9AQUA</name>
<accession>A0ABC8SVN0</accession>
<evidence type="ECO:0000313" key="1">
    <source>
        <dbReference type="EMBL" id="CAK9161256.1"/>
    </source>
</evidence>
<sequence length="85" mass="9198">KTSRTIIRTPSKWSIRQNVEQPPPERPVAPLAAPSTFNFKAPPSGEYHFAHKDCSTQQNLDSTFKAASTSFPLTSSGLLGLIATA</sequence>
<reference evidence="1 2" key="1">
    <citation type="submission" date="2024-02" db="EMBL/GenBank/DDBJ databases">
        <authorList>
            <person name="Vignale AGUSTIN F."/>
            <person name="Sosa J E."/>
            <person name="Modenutti C."/>
        </authorList>
    </citation>
    <scope>NUCLEOTIDE SEQUENCE [LARGE SCALE GENOMIC DNA]</scope>
</reference>
<dbReference type="AlphaFoldDB" id="A0ABC8SVN0"/>
<comment type="caution">
    <text evidence="1">The sequence shown here is derived from an EMBL/GenBank/DDBJ whole genome shotgun (WGS) entry which is preliminary data.</text>
</comment>
<protein>
    <submittedName>
        <fullName evidence="1">Uncharacterized protein</fullName>
    </submittedName>
</protein>
<feature type="non-terminal residue" evidence="1">
    <location>
        <position position="1"/>
    </location>
</feature>
<dbReference type="EMBL" id="CAUOFW020003647">
    <property type="protein sequence ID" value="CAK9161256.1"/>
    <property type="molecule type" value="Genomic_DNA"/>
</dbReference>